<gene>
    <name evidence="3" type="ORF">MGAL_10B004682</name>
</gene>
<name>A0A8B6C655_MYTGA</name>
<dbReference type="PANTHER" id="PTHR47642">
    <property type="entry name" value="ATP-DEPENDENT DNA HELICASE"/>
    <property type="match status" value="1"/>
</dbReference>
<reference evidence="3" key="1">
    <citation type="submission" date="2018-11" db="EMBL/GenBank/DDBJ databases">
        <authorList>
            <person name="Alioto T."/>
            <person name="Alioto T."/>
        </authorList>
    </citation>
    <scope>NUCLEOTIDE SEQUENCE</scope>
</reference>
<protein>
    <recommendedName>
        <fullName evidence="2">Helitron helicase-like domain-containing protein</fullName>
    </recommendedName>
</protein>
<accession>A0A8B6C655</accession>
<dbReference type="Proteomes" id="UP000596742">
    <property type="component" value="Unassembled WGS sequence"/>
</dbReference>
<feature type="region of interest" description="Disordered" evidence="1">
    <location>
        <begin position="227"/>
        <end position="252"/>
    </location>
</feature>
<dbReference type="InterPro" id="IPR051055">
    <property type="entry name" value="PIF1_helicase"/>
</dbReference>
<dbReference type="InterPro" id="IPR025476">
    <property type="entry name" value="Helitron_helicase-like"/>
</dbReference>
<evidence type="ECO:0000259" key="2">
    <source>
        <dbReference type="Pfam" id="PF14214"/>
    </source>
</evidence>
<dbReference type="EMBL" id="UYJE01001248">
    <property type="protein sequence ID" value="VDI00599.1"/>
    <property type="molecule type" value="Genomic_DNA"/>
</dbReference>
<dbReference type="AlphaFoldDB" id="A0A8B6C655"/>
<evidence type="ECO:0000256" key="1">
    <source>
        <dbReference type="SAM" id="MobiDB-lite"/>
    </source>
</evidence>
<comment type="caution">
    <text evidence="3">The sequence shown here is derived from an EMBL/GenBank/DDBJ whole genome shotgun (WGS) entry which is preliminary data.</text>
</comment>
<feature type="compositionally biased region" description="Acidic residues" evidence="1">
    <location>
        <begin position="238"/>
        <end position="252"/>
    </location>
</feature>
<evidence type="ECO:0000313" key="3">
    <source>
        <dbReference type="EMBL" id="VDI00599.1"/>
    </source>
</evidence>
<keyword evidence="4" id="KW-1185">Reference proteome</keyword>
<sequence length="733" mass="84889">MSNVQISLRKGSVFSNGKKVTGKMLCDKDTLHGLFRKDEAIKFMKPVRGTPPYWQAEQKNIFAMIRQLGIPTFFASFSSADFRWKEIIETILKQQGDIRKFDELTWDEKCKVLCSNPVTPARMFDRRFKRFLKDVIMSDAQPIGHVIDYFYRVEFQQREDAPKFNEDEDDIVTEFVDKYITCKLPLETEDSELKDIVTTVQQHSKTHSKSCRKKGTVCRFNFPRPPSEKTFISRPPKDDEEECSVADDTDEDVDDDVVEKPKSGISSLEAKKILESLWAVIKDCEKENLTTTELFIRAGVSQEDFQECFRSVTYRNTVVLKRNKNEMFINQYNPHLLKAWDANMVIQYILDAYSCVVYIISYISKSERELGLLLQQTKNEAADGNLNAQHTMKQVGTAYFHFRELSAQEAVFRVIGLSLKECSRKVEFIPVGENPCKMSIPLKELLIKSKSANTKKPSKEIDDDDDIDDGDDIELWMKSITDRYKSRPELELFNQMCLASFCSEFSVLAETQIPNKINEDTTFKLKNDMGYIRKRTRTQPAIIKYARFSIETSPEQYYQSILQLYLPYRLEEQLKPPQFLTYELFFKSGMVRYNQKEVLVKVEQIVNTNMSNFVKSGKELEAAEKKLEENDYQEDAWADLCPETESERRECTEAAKSSTVIEVDSPEFGIPDLNKSNKPEIVSGNGIKTCLLRSEVIPLLRGLNMKQRRIFYKVREWCNLKANGKNPLPFTSL</sequence>
<organism evidence="3 4">
    <name type="scientific">Mytilus galloprovincialis</name>
    <name type="common">Mediterranean mussel</name>
    <dbReference type="NCBI Taxonomy" id="29158"/>
    <lineage>
        <taxon>Eukaryota</taxon>
        <taxon>Metazoa</taxon>
        <taxon>Spiralia</taxon>
        <taxon>Lophotrochozoa</taxon>
        <taxon>Mollusca</taxon>
        <taxon>Bivalvia</taxon>
        <taxon>Autobranchia</taxon>
        <taxon>Pteriomorphia</taxon>
        <taxon>Mytilida</taxon>
        <taxon>Mytiloidea</taxon>
        <taxon>Mytilidae</taxon>
        <taxon>Mytilinae</taxon>
        <taxon>Mytilus</taxon>
    </lineage>
</organism>
<dbReference type="Pfam" id="PF14214">
    <property type="entry name" value="Helitron_like_N"/>
    <property type="match status" value="1"/>
</dbReference>
<feature type="domain" description="Helitron helicase-like" evidence="2">
    <location>
        <begin position="40"/>
        <end position="158"/>
    </location>
</feature>
<proteinExistence type="predicted"/>
<dbReference type="OrthoDB" id="10064798at2759"/>
<dbReference type="PANTHER" id="PTHR47642:SF5">
    <property type="entry name" value="ATP-DEPENDENT DNA HELICASE"/>
    <property type="match status" value="1"/>
</dbReference>
<evidence type="ECO:0000313" key="4">
    <source>
        <dbReference type="Proteomes" id="UP000596742"/>
    </source>
</evidence>